<protein>
    <recommendedName>
        <fullName evidence="2">Chromophore lyase cpcS/cpeS</fullName>
    </recommendedName>
</protein>
<gene>
    <name evidence="1" type="primary">ycf58</name>
</gene>
<geneLocation type="plastid" evidence="1"/>
<sequence length="152" mass="18155">MQKILKKLVNTLEGKWISQKTIYDFTTKKIDIQNSSIDISLIKFKNISANLAYICEYENIHKKKITYNYITRNTQLPIIGKIEKADNYIVTEYIFRLRDKNNLKIQYYDKNVSYTEYTYFIHENFKLSIVIVKKANKYIAICFISDIKIIKK</sequence>
<dbReference type="EMBL" id="MN240356">
    <property type="protein sequence ID" value="QVY57986.1"/>
    <property type="molecule type" value="Genomic_DNA"/>
</dbReference>
<proteinExistence type="predicted"/>
<dbReference type="InterPro" id="IPR018536">
    <property type="entry name" value="CpcS/CpeS"/>
</dbReference>
<dbReference type="AlphaFoldDB" id="A0A8E7PFX6"/>
<reference evidence="1" key="1">
    <citation type="submission" date="2019-07" db="EMBL/GenBank/DDBJ databases">
        <authorList>
            <person name="Zhang J."/>
            <person name="Liu T."/>
        </authorList>
    </citation>
    <scope>NUCLEOTIDE SEQUENCE</scope>
</reference>
<accession>A0A8E7PFX6</accession>
<name>A0A8E7PFX6_9FLOR</name>
<dbReference type="Pfam" id="PF09367">
    <property type="entry name" value="CpeS"/>
    <property type="match status" value="1"/>
</dbReference>
<reference evidence="1" key="2">
    <citation type="journal article" date="2021" name="Genomics">
        <title>Comparative analysis of mitochondrial genomes of Nirvanini and Evacanthini (Hemiptera: Cicadellidae) reveals an explicit evolutionary relationship.</title>
        <authorList>
            <person name="Du Y."/>
            <person name="Liang Z."/>
            <person name="Dietrich C.H."/>
            <person name="Dai W."/>
        </authorList>
    </citation>
    <scope>NUCLEOTIDE SEQUENCE</scope>
</reference>
<evidence type="ECO:0000313" key="1">
    <source>
        <dbReference type="EMBL" id="QVY57986.1"/>
    </source>
</evidence>
<keyword evidence="1" id="KW-0934">Plastid</keyword>
<evidence type="ECO:0008006" key="2">
    <source>
        <dbReference type="Google" id="ProtNLM"/>
    </source>
</evidence>
<organism evidence="1">
    <name type="scientific">Betaphycus gelatinus</name>
    <dbReference type="NCBI Taxonomy" id="1191690"/>
    <lineage>
        <taxon>Eukaryota</taxon>
        <taxon>Rhodophyta</taxon>
        <taxon>Florideophyceae</taxon>
        <taxon>Rhodymeniophycidae</taxon>
        <taxon>Gigartinales</taxon>
        <taxon>Solieriaceae</taxon>
        <taxon>Betaphycus</taxon>
    </lineage>
</organism>